<reference evidence="3" key="1">
    <citation type="submission" date="2022-11" db="EMBL/GenBank/DDBJ databases">
        <authorList>
            <person name="Morgan W.R."/>
            <person name="Tartar A."/>
        </authorList>
    </citation>
    <scope>NUCLEOTIDE SEQUENCE</scope>
    <source>
        <strain evidence="3">ARSEF 373</strain>
    </source>
</reference>
<sequence>MATAIKGLLQSIFDYTEQDSDNEDQDEGLSPSVARAASQRLALEAEALDGDGGDEETPYTAKQLDGEYSVWFTYKPLGIGLVPSTQLYGTWEVSSIAKPVARDGAASPTAPLPRHGPASTERSKIQRGDMIIAVNMSRKKAQLPRGEFSLLLQTTACPIIMTFRRPQVYGSLDSRSLSTAMFPTSIEYRDHGPDKKFNARASSEQWKRVLEHELARNARKAKTRKARQLASQLAQDLNLRSSTPTTPTNATKSNRSSKPTTPERSCSPVMCRRKSAELSPMGEFVYTFTEEPIHLTLAPSTRLYGSVEVYDPKVHAPELQVGDVIMSVNGDCSVARWTTDDLMDYLTQLHAPITVCFRRPAEYRKYLEVFFRSDKISSSRSLVTSMFPDSAEYKKSPPRARAAKRYQMQSPPPAPTVQGFSSPATANLTSPGGVMSPASPVAPAPLHSLSELKEFSFKINETDQFKLWRSGGKHGHTSRMLTEKHVRFLWKHLPVYLTCNDLELVYSTYTHGWNLLSFYSRLENRGPTVMVIRDEQDNIFGAFCSASWKQSTSVYGNGRSFVFSLRPRMRVYPWSGLNETFMFGRSDALFVGGGKKGTAVCIQLDEARGFSQPCDTFDSPRLSERENFTCSSIEVWCFSGLKI</sequence>
<feature type="compositionally biased region" description="Polar residues" evidence="1">
    <location>
        <begin position="229"/>
        <end position="264"/>
    </location>
</feature>
<dbReference type="PANTHER" id="PTHR23354:SF122">
    <property type="entry name" value="GTPASE-ACTIVATING PROTEIN SKYWALKER"/>
    <property type="match status" value="1"/>
</dbReference>
<keyword evidence="4" id="KW-1185">Reference proteome</keyword>
<dbReference type="SUPFAM" id="SSF50156">
    <property type="entry name" value="PDZ domain-like"/>
    <property type="match status" value="1"/>
</dbReference>
<dbReference type="Proteomes" id="UP001146120">
    <property type="component" value="Unassembled WGS sequence"/>
</dbReference>
<proteinExistence type="predicted"/>
<dbReference type="Pfam" id="PF07534">
    <property type="entry name" value="TLD"/>
    <property type="match status" value="1"/>
</dbReference>
<dbReference type="EMBL" id="DAKRPA010000063">
    <property type="protein sequence ID" value="DBA00449.1"/>
    <property type="molecule type" value="Genomic_DNA"/>
</dbReference>
<gene>
    <name evidence="3" type="ORF">N0F65_002692</name>
</gene>
<name>A0AAV2Z503_9STRA</name>
<evidence type="ECO:0000259" key="2">
    <source>
        <dbReference type="PROSITE" id="PS51886"/>
    </source>
</evidence>
<evidence type="ECO:0000256" key="1">
    <source>
        <dbReference type="SAM" id="MobiDB-lite"/>
    </source>
</evidence>
<dbReference type="AlphaFoldDB" id="A0AAV2Z503"/>
<feature type="domain" description="TLDc" evidence="2">
    <location>
        <begin position="479"/>
        <end position="639"/>
    </location>
</feature>
<dbReference type="PROSITE" id="PS51886">
    <property type="entry name" value="TLDC"/>
    <property type="match status" value="1"/>
</dbReference>
<feature type="region of interest" description="Disordered" evidence="1">
    <location>
        <begin position="217"/>
        <end position="268"/>
    </location>
</feature>
<dbReference type="InterPro" id="IPR006571">
    <property type="entry name" value="TLDc_dom"/>
</dbReference>
<dbReference type="InterPro" id="IPR036034">
    <property type="entry name" value="PDZ_sf"/>
</dbReference>
<evidence type="ECO:0000313" key="3">
    <source>
        <dbReference type="EMBL" id="DBA00449.1"/>
    </source>
</evidence>
<comment type="caution">
    <text evidence="3">The sequence shown here is derived from an EMBL/GenBank/DDBJ whole genome shotgun (WGS) entry which is preliminary data.</text>
</comment>
<reference evidence="3" key="2">
    <citation type="journal article" date="2023" name="Microbiol Resour">
        <title>Decontamination and Annotation of the Draft Genome Sequence of the Oomycete Lagenidium giganteum ARSEF 373.</title>
        <authorList>
            <person name="Morgan W.R."/>
            <person name="Tartar A."/>
        </authorList>
    </citation>
    <scope>NUCLEOTIDE SEQUENCE</scope>
    <source>
        <strain evidence="3">ARSEF 373</strain>
    </source>
</reference>
<organism evidence="3 4">
    <name type="scientific">Lagenidium giganteum</name>
    <dbReference type="NCBI Taxonomy" id="4803"/>
    <lineage>
        <taxon>Eukaryota</taxon>
        <taxon>Sar</taxon>
        <taxon>Stramenopiles</taxon>
        <taxon>Oomycota</taxon>
        <taxon>Peronosporomycetes</taxon>
        <taxon>Pythiales</taxon>
        <taxon>Pythiaceae</taxon>
    </lineage>
</organism>
<dbReference type="SMART" id="SM00584">
    <property type="entry name" value="TLDc"/>
    <property type="match status" value="1"/>
</dbReference>
<feature type="region of interest" description="Disordered" evidence="1">
    <location>
        <begin position="102"/>
        <end position="126"/>
    </location>
</feature>
<feature type="compositionally biased region" description="Basic residues" evidence="1">
    <location>
        <begin position="217"/>
        <end position="227"/>
    </location>
</feature>
<accession>A0AAV2Z503</accession>
<dbReference type="PANTHER" id="PTHR23354">
    <property type="entry name" value="NUCLEOLAR PROTEIN 7/ESTROGEN RECEPTOR COACTIVATOR-RELATED"/>
    <property type="match status" value="1"/>
</dbReference>
<protein>
    <recommendedName>
        <fullName evidence="2">TLDc domain-containing protein</fullName>
    </recommendedName>
</protein>
<evidence type="ECO:0000313" key="4">
    <source>
        <dbReference type="Proteomes" id="UP001146120"/>
    </source>
</evidence>